<sequence>MRISNVVMAASAASLVSALPKREMKEMKKRSSGFTWVGVSESGAEFGSAIPGTLGTDYIWPDTSKIEVLRNAGMNIFRIPFLMERLTPDSLTGSFASTYLSDLKSTVEYVTNSGAYAVLDPHNYGRFDGSIIESTSDFKTWWTNVAKEFADNDKVIFDTNNEYHDMEESLVVDLNQAAINGIRAAGATTQYIFVEGNAYTGAWSWTEYNDDMSSLTDTEDKIIYEMHQYLDSDSSGTSETCVSSTIGKERLESATEWLQKNGKKGFIGEFAGGVNSVCEEAVEGMLAYMAENTDAWVGAEWWSAGPWWGTYMYSLEPTTGPAYSTYLPILEKYFPSNSSTASVSAVAATSSTTAAAVSLATSTTSPHVLVAETTSTPVAESAATSSVVATTLRTKSKSPCKLGSATASAVSSAAATTAASAPSVASVGAVSVATTPAVVAPTTAALHATTPVYVPTTTSAVVPSAVSSVITSAVSSAAASSSGVAGGSDPQGALATNSAGQVNQYYQCGGANWTGPTECASPYTCVVQNPFYSQCVSTSN</sequence>
<evidence type="ECO:0000256" key="8">
    <source>
        <dbReference type="ARBA" id="ARBA00023295"/>
    </source>
</evidence>
<dbReference type="InterPro" id="IPR035971">
    <property type="entry name" value="CBD_sf"/>
</dbReference>
<proteinExistence type="inferred from homology"/>
<dbReference type="Pfam" id="PF00734">
    <property type="entry name" value="CBM_1"/>
    <property type="match status" value="1"/>
</dbReference>
<dbReference type="InterPro" id="IPR000254">
    <property type="entry name" value="CBD"/>
</dbReference>
<dbReference type="SUPFAM" id="SSF57180">
    <property type="entry name" value="Cellulose-binding domain"/>
    <property type="match status" value="1"/>
</dbReference>
<keyword evidence="7" id="KW-0136">Cellulose degradation</keyword>
<keyword evidence="7" id="KW-0119">Carbohydrate metabolism</keyword>
<dbReference type="SUPFAM" id="SSF51445">
    <property type="entry name" value="(Trans)glycosidases"/>
    <property type="match status" value="1"/>
</dbReference>
<dbReference type="InterPro" id="IPR001547">
    <property type="entry name" value="Glyco_hydro_5"/>
</dbReference>
<keyword evidence="6 13" id="KW-0378">Hydrolase</keyword>
<dbReference type="PROSITE" id="PS51164">
    <property type="entry name" value="CBM1_2"/>
    <property type="match status" value="1"/>
</dbReference>
<comment type="catalytic activity">
    <reaction evidence="1">
        <text>Endohydrolysis of (1-&gt;4)-beta-D-glucosidic linkages in cellulose, lichenin and cereal beta-D-glucans.</text>
        <dbReference type="EC" id="3.2.1.4"/>
    </reaction>
</comment>
<dbReference type="PANTHER" id="PTHR34142:SF1">
    <property type="entry name" value="GLYCOSIDE HYDROLASE FAMILY 5 DOMAIN-CONTAINING PROTEIN"/>
    <property type="match status" value="1"/>
</dbReference>
<accession>A0A319DF71</accession>
<keyword evidence="8 13" id="KW-0326">Glycosidase</keyword>
<reference evidence="15 16" key="1">
    <citation type="submission" date="2018-02" db="EMBL/GenBank/DDBJ databases">
        <title>The genomes of Aspergillus section Nigri reveals drivers in fungal speciation.</title>
        <authorList>
            <consortium name="DOE Joint Genome Institute"/>
            <person name="Vesth T.C."/>
            <person name="Nybo J."/>
            <person name="Theobald S."/>
            <person name="Brandl J."/>
            <person name="Frisvad J.C."/>
            <person name="Nielsen K.F."/>
            <person name="Lyhne E.K."/>
            <person name="Kogle M.E."/>
            <person name="Kuo A."/>
            <person name="Riley R."/>
            <person name="Clum A."/>
            <person name="Nolan M."/>
            <person name="Lipzen A."/>
            <person name="Salamov A."/>
            <person name="Henrissat B."/>
            <person name="Wiebenga A."/>
            <person name="De vries R.P."/>
            <person name="Grigoriev I.V."/>
            <person name="Mortensen U.H."/>
            <person name="Andersen M.R."/>
            <person name="Baker S.E."/>
        </authorList>
    </citation>
    <scope>NUCLEOTIDE SEQUENCE [LARGE SCALE GENOMIC DNA]</scope>
    <source>
        <strain evidence="15 16">CBS 707.79</strain>
    </source>
</reference>
<evidence type="ECO:0000256" key="1">
    <source>
        <dbReference type="ARBA" id="ARBA00000966"/>
    </source>
</evidence>
<evidence type="ECO:0000259" key="14">
    <source>
        <dbReference type="PROSITE" id="PS51164"/>
    </source>
</evidence>
<dbReference type="VEuPathDB" id="FungiDB:BO71DRAFT_321828"/>
<organism evidence="15 16">
    <name type="scientific">Aspergillus ellipticus CBS 707.79</name>
    <dbReference type="NCBI Taxonomy" id="1448320"/>
    <lineage>
        <taxon>Eukaryota</taxon>
        <taxon>Fungi</taxon>
        <taxon>Dikarya</taxon>
        <taxon>Ascomycota</taxon>
        <taxon>Pezizomycotina</taxon>
        <taxon>Eurotiomycetes</taxon>
        <taxon>Eurotiomycetidae</taxon>
        <taxon>Eurotiales</taxon>
        <taxon>Aspergillaceae</taxon>
        <taxon>Aspergillus</taxon>
        <taxon>Aspergillus subgen. Circumdati</taxon>
    </lineage>
</organism>
<dbReference type="Pfam" id="PF00150">
    <property type="entry name" value="Cellulase"/>
    <property type="match status" value="1"/>
</dbReference>
<evidence type="ECO:0000313" key="16">
    <source>
        <dbReference type="Proteomes" id="UP000247810"/>
    </source>
</evidence>
<evidence type="ECO:0000256" key="10">
    <source>
        <dbReference type="ARBA" id="ARBA00033295"/>
    </source>
</evidence>
<comment type="function">
    <text evidence="9">Has endoglucanase activity on substrates containing beta-1,4 glycosidic bonds, like in carboxymethylcellulose (CMC), hydroxyethylcellulose (HEC) and beta-glucan. Involved in the degradation of complex natural cellulosic substrates.</text>
</comment>
<dbReference type="PANTHER" id="PTHR34142">
    <property type="entry name" value="ENDO-BETA-1,4-GLUCANASE A"/>
    <property type="match status" value="1"/>
</dbReference>
<dbReference type="PROSITE" id="PS00562">
    <property type="entry name" value="CBM1_1"/>
    <property type="match status" value="1"/>
</dbReference>
<dbReference type="GO" id="GO:0030245">
    <property type="term" value="P:cellulose catabolic process"/>
    <property type="evidence" value="ECO:0007669"/>
    <property type="project" value="UniProtKB-KW"/>
</dbReference>
<evidence type="ECO:0000256" key="6">
    <source>
        <dbReference type="ARBA" id="ARBA00022801"/>
    </source>
</evidence>
<protein>
    <recommendedName>
        <fullName evidence="4">cellulase</fullName>
        <ecNumber evidence="4">3.2.1.4</ecNumber>
    </recommendedName>
    <alternativeName>
        <fullName evidence="11">Carboxymethylcellulase B</fullName>
    </alternativeName>
    <alternativeName>
        <fullName evidence="12">Cellulase B</fullName>
    </alternativeName>
    <alternativeName>
        <fullName evidence="10">Endo-beta-1,4-mannanase F</fullName>
    </alternativeName>
</protein>
<evidence type="ECO:0000313" key="15">
    <source>
        <dbReference type="EMBL" id="PYH96095.1"/>
    </source>
</evidence>
<gene>
    <name evidence="15" type="ORF">BO71DRAFT_321828</name>
</gene>
<evidence type="ECO:0000256" key="13">
    <source>
        <dbReference type="RuleBase" id="RU361153"/>
    </source>
</evidence>
<dbReference type="GO" id="GO:0008810">
    <property type="term" value="F:cellulase activity"/>
    <property type="evidence" value="ECO:0007669"/>
    <property type="project" value="UniProtKB-EC"/>
</dbReference>
<keyword evidence="7" id="KW-0624">Polysaccharide degradation</keyword>
<comment type="function">
    <text evidence="2">Endo-1,4-mannanase, a crucial enzyme for depolymerization of seed galactomannans and wood galactoglucomannans.</text>
</comment>
<evidence type="ECO:0000256" key="4">
    <source>
        <dbReference type="ARBA" id="ARBA00012601"/>
    </source>
</evidence>
<feature type="domain" description="CBM1" evidence="14">
    <location>
        <begin position="500"/>
        <end position="536"/>
    </location>
</feature>
<evidence type="ECO:0000256" key="12">
    <source>
        <dbReference type="ARBA" id="ARBA00042322"/>
    </source>
</evidence>
<dbReference type="EC" id="3.2.1.4" evidence="4"/>
<comment type="similarity">
    <text evidence="3 13">Belongs to the glycosyl hydrolase 5 (cellulase A) family.</text>
</comment>
<dbReference type="EMBL" id="KZ825843">
    <property type="protein sequence ID" value="PYH96095.1"/>
    <property type="molecule type" value="Genomic_DNA"/>
</dbReference>
<keyword evidence="16" id="KW-1185">Reference proteome</keyword>
<dbReference type="SMART" id="SM00236">
    <property type="entry name" value="fCBD"/>
    <property type="match status" value="1"/>
</dbReference>
<dbReference type="FunFam" id="3.20.20.80:FF:000078">
    <property type="entry name" value="Endo-beta-1,4-glucanase B"/>
    <property type="match status" value="1"/>
</dbReference>
<dbReference type="InterPro" id="IPR017853">
    <property type="entry name" value="GH"/>
</dbReference>
<evidence type="ECO:0000256" key="9">
    <source>
        <dbReference type="ARBA" id="ARBA00025192"/>
    </source>
</evidence>
<evidence type="ECO:0000256" key="2">
    <source>
        <dbReference type="ARBA" id="ARBA00002993"/>
    </source>
</evidence>
<evidence type="ECO:0000256" key="7">
    <source>
        <dbReference type="ARBA" id="ARBA00023001"/>
    </source>
</evidence>
<dbReference type="GO" id="GO:0030248">
    <property type="term" value="F:cellulose binding"/>
    <property type="evidence" value="ECO:0007669"/>
    <property type="project" value="InterPro"/>
</dbReference>
<name>A0A319DF71_9EURO</name>
<dbReference type="AlphaFoldDB" id="A0A319DF71"/>
<evidence type="ECO:0000256" key="5">
    <source>
        <dbReference type="ARBA" id="ARBA00022729"/>
    </source>
</evidence>
<evidence type="ECO:0000256" key="3">
    <source>
        <dbReference type="ARBA" id="ARBA00005641"/>
    </source>
</evidence>
<dbReference type="OrthoDB" id="5823761at2759"/>
<dbReference type="GO" id="GO:0005576">
    <property type="term" value="C:extracellular region"/>
    <property type="evidence" value="ECO:0007669"/>
    <property type="project" value="InterPro"/>
</dbReference>
<keyword evidence="5" id="KW-0732">Signal</keyword>
<dbReference type="Gene3D" id="3.20.20.80">
    <property type="entry name" value="Glycosidases"/>
    <property type="match status" value="1"/>
</dbReference>
<dbReference type="STRING" id="1448320.A0A319DF71"/>
<evidence type="ECO:0000256" key="11">
    <source>
        <dbReference type="ARBA" id="ARBA00041735"/>
    </source>
</evidence>
<dbReference type="Proteomes" id="UP000247810">
    <property type="component" value="Unassembled WGS sequence"/>
</dbReference>